<dbReference type="SMART" id="SM00239">
    <property type="entry name" value="C2"/>
    <property type="match status" value="1"/>
</dbReference>
<dbReference type="GO" id="GO:0006952">
    <property type="term" value="P:defense response"/>
    <property type="evidence" value="ECO:0007669"/>
    <property type="project" value="InterPro"/>
</dbReference>
<dbReference type="Gramene" id="Pp3c21_12250V3.4">
    <property type="protein sequence ID" value="Pp3c21_12250V3.4"/>
    <property type="gene ID" value="Pp3c21_12250"/>
</dbReference>
<dbReference type="Gramene" id="Pp3c21_12250V3.2">
    <property type="protein sequence ID" value="Pp3c21_12250V3.2"/>
    <property type="gene ID" value="Pp3c21_12250"/>
</dbReference>
<dbReference type="CDD" id="cd04051">
    <property type="entry name" value="C2_SRC2_like"/>
    <property type="match status" value="1"/>
</dbReference>
<feature type="compositionally biased region" description="Polar residues" evidence="1">
    <location>
        <begin position="217"/>
        <end position="242"/>
    </location>
</feature>
<proteinExistence type="predicted"/>
<dbReference type="Gramene" id="Pp3c21_12250V3.3">
    <property type="protein sequence ID" value="Pp3c21_12250V3.3"/>
    <property type="gene ID" value="Pp3c21_12250"/>
</dbReference>
<evidence type="ECO:0000259" key="2">
    <source>
        <dbReference type="PROSITE" id="PS50004"/>
    </source>
</evidence>
<evidence type="ECO:0000313" key="3">
    <source>
        <dbReference type="EMBL" id="PNR31961.1"/>
    </source>
</evidence>
<feature type="domain" description="C2" evidence="2">
    <location>
        <begin position="1"/>
        <end position="109"/>
    </location>
</feature>
<reference evidence="3 5" key="2">
    <citation type="journal article" date="2018" name="Plant J.">
        <title>The Physcomitrella patens chromosome-scale assembly reveals moss genome structure and evolution.</title>
        <authorList>
            <person name="Lang D."/>
            <person name="Ullrich K.K."/>
            <person name="Murat F."/>
            <person name="Fuchs J."/>
            <person name="Jenkins J."/>
            <person name="Haas F.B."/>
            <person name="Piednoel M."/>
            <person name="Gundlach H."/>
            <person name="Van Bel M."/>
            <person name="Meyberg R."/>
            <person name="Vives C."/>
            <person name="Morata J."/>
            <person name="Symeonidi A."/>
            <person name="Hiss M."/>
            <person name="Muchero W."/>
            <person name="Kamisugi Y."/>
            <person name="Saleh O."/>
            <person name="Blanc G."/>
            <person name="Decker E.L."/>
            <person name="van Gessel N."/>
            <person name="Grimwood J."/>
            <person name="Hayes R.D."/>
            <person name="Graham S.W."/>
            <person name="Gunter L.E."/>
            <person name="McDaniel S.F."/>
            <person name="Hoernstein S.N.W."/>
            <person name="Larsson A."/>
            <person name="Li F.W."/>
            <person name="Perroud P.F."/>
            <person name="Phillips J."/>
            <person name="Ranjan P."/>
            <person name="Rokshar D.S."/>
            <person name="Rothfels C.J."/>
            <person name="Schneider L."/>
            <person name="Shu S."/>
            <person name="Stevenson D.W."/>
            <person name="Thummler F."/>
            <person name="Tillich M."/>
            <person name="Villarreal Aguilar J.C."/>
            <person name="Widiez T."/>
            <person name="Wong G.K."/>
            <person name="Wymore A."/>
            <person name="Zhang Y."/>
            <person name="Zimmer A.D."/>
            <person name="Quatrano R.S."/>
            <person name="Mayer K.F.X."/>
            <person name="Goodstein D."/>
            <person name="Casacuberta J.M."/>
            <person name="Vandepoele K."/>
            <person name="Reski R."/>
            <person name="Cuming A.C."/>
            <person name="Tuskan G.A."/>
            <person name="Maumus F."/>
            <person name="Salse J."/>
            <person name="Schmutz J."/>
            <person name="Rensing S.A."/>
        </authorList>
    </citation>
    <scope>NUCLEOTIDE SEQUENCE [LARGE SCALE GENOMIC DNA]</scope>
    <source>
        <strain evidence="4 5">cv. Gransden 2004</strain>
    </source>
</reference>
<gene>
    <name evidence="4" type="primary">LOC112274311</name>
    <name evidence="3" type="ORF">PHYPA_026085</name>
</gene>
<dbReference type="FunCoup" id="A0A2K1IRQ5">
    <property type="interactions" value="68"/>
</dbReference>
<dbReference type="InterPro" id="IPR044750">
    <property type="entry name" value="C2_SRC2/BAP"/>
</dbReference>
<dbReference type="InterPro" id="IPR000008">
    <property type="entry name" value="C2_dom"/>
</dbReference>
<dbReference type="KEGG" id="ppp:112274311"/>
<dbReference type="OrthoDB" id="270970at2759"/>
<dbReference type="OMA" id="GNVDHQH"/>
<evidence type="ECO:0000313" key="4">
    <source>
        <dbReference type="EnsemblPlants" id="Pp3c21_12250V3.1"/>
    </source>
</evidence>
<sequence>MAQRELEVTVISAQGLKNVRLYGRLMNPYAVAWVYPSHKVQTVVDEGGGINPSWNSVLRFSCEDTVIWSSGGEITIVIRNRGSISNKLIGTVTVPLSDLSLQCRAADSNASPESTLMSYQVKTRLGKPRGVLNLAVKVGTVLKTTERTASVAPHMPYPPKATYPVYPANSTGHNEAAAAAAKLSAYFKDNQHLYPPQQPYPPQQASPLHQMYPPQQPYLSQQKSSPQNNYPPRQTYPPQQVF</sequence>
<dbReference type="PROSITE" id="PS50004">
    <property type="entry name" value="C2"/>
    <property type="match status" value="1"/>
</dbReference>
<dbReference type="EMBL" id="ABEU02000021">
    <property type="protein sequence ID" value="PNR31961.1"/>
    <property type="molecule type" value="Genomic_DNA"/>
</dbReference>
<feature type="region of interest" description="Disordered" evidence="1">
    <location>
        <begin position="191"/>
        <end position="242"/>
    </location>
</feature>
<dbReference type="EnsemblPlants" id="Pp3c21_12250V3.2">
    <property type="protein sequence ID" value="Pp3c21_12250V3.2"/>
    <property type="gene ID" value="Pp3c21_12250"/>
</dbReference>
<protein>
    <recommendedName>
        <fullName evidence="2">C2 domain-containing protein</fullName>
    </recommendedName>
</protein>
<dbReference type="AlphaFoldDB" id="A0A2K1IRQ5"/>
<dbReference type="Proteomes" id="UP000006727">
    <property type="component" value="Chromosome 21"/>
</dbReference>
<dbReference type="PaxDb" id="3218-PP1S369_19V6.2"/>
<reference evidence="3 5" key="1">
    <citation type="journal article" date="2008" name="Science">
        <title>The Physcomitrella genome reveals evolutionary insights into the conquest of land by plants.</title>
        <authorList>
            <person name="Rensing S."/>
            <person name="Lang D."/>
            <person name="Zimmer A."/>
            <person name="Terry A."/>
            <person name="Salamov A."/>
            <person name="Shapiro H."/>
            <person name="Nishiyama T."/>
            <person name="Perroud P.-F."/>
            <person name="Lindquist E."/>
            <person name="Kamisugi Y."/>
            <person name="Tanahashi T."/>
            <person name="Sakakibara K."/>
            <person name="Fujita T."/>
            <person name="Oishi K."/>
            <person name="Shin-I T."/>
            <person name="Kuroki Y."/>
            <person name="Toyoda A."/>
            <person name="Suzuki Y."/>
            <person name="Hashimoto A."/>
            <person name="Yamaguchi K."/>
            <person name="Sugano A."/>
            <person name="Kohara Y."/>
            <person name="Fujiyama A."/>
            <person name="Anterola A."/>
            <person name="Aoki S."/>
            <person name="Ashton N."/>
            <person name="Barbazuk W.B."/>
            <person name="Barker E."/>
            <person name="Bennetzen J."/>
            <person name="Bezanilla M."/>
            <person name="Blankenship R."/>
            <person name="Cho S.H."/>
            <person name="Dutcher S."/>
            <person name="Estelle M."/>
            <person name="Fawcett J.A."/>
            <person name="Gundlach H."/>
            <person name="Hanada K."/>
            <person name="Heyl A."/>
            <person name="Hicks K.A."/>
            <person name="Hugh J."/>
            <person name="Lohr M."/>
            <person name="Mayer K."/>
            <person name="Melkozernov A."/>
            <person name="Murata T."/>
            <person name="Nelson D."/>
            <person name="Pils B."/>
            <person name="Prigge M."/>
            <person name="Reiss B."/>
            <person name="Renner T."/>
            <person name="Rombauts S."/>
            <person name="Rushton P."/>
            <person name="Sanderfoot A."/>
            <person name="Schween G."/>
            <person name="Shiu S.-H."/>
            <person name="Stueber K."/>
            <person name="Theodoulou F.L."/>
            <person name="Tu H."/>
            <person name="Van de Peer Y."/>
            <person name="Verrier P.J."/>
            <person name="Waters E."/>
            <person name="Wood A."/>
            <person name="Yang L."/>
            <person name="Cove D."/>
            <person name="Cuming A."/>
            <person name="Hasebe M."/>
            <person name="Lucas S."/>
            <person name="Mishler D.B."/>
            <person name="Reski R."/>
            <person name="Grigoriev I."/>
            <person name="Quatrano R.S."/>
            <person name="Boore J.L."/>
        </authorList>
    </citation>
    <scope>NUCLEOTIDE SEQUENCE [LARGE SCALE GENOMIC DNA]</scope>
    <source>
        <strain evidence="4 5">cv. Gransden 2004</strain>
    </source>
</reference>
<dbReference type="InterPro" id="IPR035892">
    <property type="entry name" value="C2_domain_sf"/>
</dbReference>
<accession>A0A2K1IRQ5</accession>
<dbReference type="EnsemblPlants" id="Pp3c21_12250V3.3">
    <property type="protein sequence ID" value="Pp3c21_12250V3.3"/>
    <property type="gene ID" value="Pp3c21_12250"/>
</dbReference>
<dbReference type="EnsemblPlants" id="Pp3c21_12250V3.1">
    <property type="protein sequence ID" value="Pp3c21_12250V3.1"/>
    <property type="gene ID" value="Pp3c21_12250"/>
</dbReference>
<dbReference type="Gramene" id="Pp3c21_12250V3.1">
    <property type="protein sequence ID" value="Pp3c21_12250V3.1"/>
    <property type="gene ID" value="Pp3c21_12250"/>
</dbReference>
<dbReference type="Pfam" id="PF00168">
    <property type="entry name" value="C2"/>
    <property type="match status" value="1"/>
</dbReference>
<dbReference type="GeneID" id="112274311"/>
<dbReference type="RefSeq" id="XP_024359452.1">
    <property type="nucleotide sequence ID" value="XM_024503684.2"/>
</dbReference>
<evidence type="ECO:0000256" key="1">
    <source>
        <dbReference type="SAM" id="MobiDB-lite"/>
    </source>
</evidence>
<name>A0A2K1IRQ5_PHYPA</name>
<dbReference type="SUPFAM" id="SSF49562">
    <property type="entry name" value="C2 domain (Calcium/lipid-binding domain, CaLB)"/>
    <property type="match status" value="1"/>
</dbReference>
<dbReference type="PANTHER" id="PTHR32246">
    <property type="entry name" value="INGRESSION PROTEIN FIC1"/>
    <property type="match status" value="1"/>
</dbReference>
<dbReference type="EnsemblPlants" id="Pp3c21_12250V3.4">
    <property type="protein sequence ID" value="Pp3c21_12250V3.4"/>
    <property type="gene ID" value="Pp3c21_12250"/>
</dbReference>
<dbReference type="PANTHER" id="PTHR32246:SF173">
    <property type="entry name" value="C2 DOMAIN-CONTAINING PROTEIN"/>
    <property type="match status" value="1"/>
</dbReference>
<dbReference type="Gene3D" id="2.60.40.150">
    <property type="entry name" value="C2 domain"/>
    <property type="match status" value="1"/>
</dbReference>
<evidence type="ECO:0000313" key="5">
    <source>
        <dbReference type="Proteomes" id="UP000006727"/>
    </source>
</evidence>
<reference evidence="4" key="3">
    <citation type="submission" date="2020-12" db="UniProtKB">
        <authorList>
            <consortium name="EnsemblPlants"/>
        </authorList>
    </citation>
    <scope>IDENTIFICATION</scope>
</reference>
<keyword evidence="5" id="KW-1185">Reference proteome</keyword>
<dbReference type="RefSeq" id="XP_024359453.1">
    <property type="nucleotide sequence ID" value="XM_024503685.2"/>
</dbReference>
<organism evidence="3">
    <name type="scientific">Physcomitrium patens</name>
    <name type="common">Spreading-leaved earth moss</name>
    <name type="synonym">Physcomitrella patens</name>
    <dbReference type="NCBI Taxonomy" id="3218"/>
    <lineage>
        <taxon>Eukaryota</taxon>
        <taxon>Viridiplantae</taxon>
        <taxon>Streptophyta</taxon>
        <taxon>Embryophyta</taxon>
        <taxon>Bryophyta</taxon>
        <taxon>Bryophytina</taxon>
        <taxon>Bryopsida</taxon>
        <taxon>Funariidae</taxon>
        <taxon>Funariales</taxon>
        <taxon>Funariaceae</taxon>
        <taxon>Physcomitrium</taxon>
    </lineage>
</organism>